<keyword evidence="2" id="KW-1185">Reference proteome</keyword>
<evidence type="ECO:0000313" key="2">
    <source>
        <dbReference type="Proteomes" id="UP001221757"/>
    </source>
</evidence>
<organism evidence="1 2">
    <name type="scientific">Mycena rosella</name>
    <name type="common">Pink bonnet</name>
    <name type="synonym">Agaricus rosellus</name>
    <dbReference type="NCBI Taxonomy" id="1033263"/>
    <lineage>
        <taxon>Eukaryota</taxon>
        <taxon>Fungi</taxon>
        <taxon>Dikarya</taxon>
        <taxon>Basidiomycota</taxon>
        <taxon>Agaricomycotina</taxon>
        <taxon>Agaricomycetes</taxon>
        <taxon>Agaricomycetidae</taxon>
        <taxon>Agaricales</taxon>
        <taxon>Marasmiineae</taxon>
        <taxon>Mycenaceae</taxon>
        <taxon>Mycena</taxon>
    </lineage>
</organism>
<accession>A0AAD7DVP6</accession>
<dbReference type="EMBL" id="JARKIE010000021">
    <property type="protein sequence ID" value="KAJ7700085.1"/>
    <property type="molecule type" value="Genomic_DNA"/>
</dbReference>
<reference evidence="1" key="1">
    <citation type="submission" date="2023-03" db="EMBL/GenBank/DDBJ databases">
        <title>Massive genome expansion in bonnet fungi (Mycena s.s.) driven by repeated elements and novel gene families across ecological guilds.</title>
        <authorList>
            <consortium name="Lawrence Berkeley National Laboratory"/>
            <person name="Harder C.B."/>
            <person name="Miyauchi S."/>
            <person name="Viragh M."/>
            <person name="Kuo A."/>
            <person name="Thoen E."/>
            <person name="Andreopoulos B."/>
            <person name="Lu D."/>
            <person name="Skrede I."/>
            <person name="Drula E."/>
            <person name="Henrissat B."/>
            <person name="Morin E."/>
            <person name="Kohler A."/>
            <person name="Barry K."/>
            <person name="LaButti K."/>
            <person name="Morin E."/>
            <person name="Salamov A."/>
            <person name="Lipzen A."/>
            <person name="Mereny Z."/>
            <person name="Hegedus B."/>
            <person name="Baldrian P."/>
            <person name="Stursova M."/>
            <person name="Weitz H."/>
            <person name="Taylor A."/>
            <person name="Grigoriev I.V."/>
            <person name="Nagy L.G."/>
            <person name="Martin F."/>
            <person name="Kauserud H."/>
        </authorList>
    </citation>
    <scope>NUCLEOTIDE SEQUENCE</scope>
    <source>
        <strain evidence="1">CBHHK067</strain>
    </source>
</reference>
<dbReference type="Proteomes" id="UP001221757">
    <property type="component" value="Unassembled WGS sequence"/>
</dbReference>
<comment type="caution">
    <text evidence="1">The sequence shown here is derived from an EMBL/GenBank/DDBJ whole genome shotgun (WGS) entry which is preliminary data.</text>
</comment>
<evidence type="ECO:0000313" key="1">
    <source>
        <dbReference type="EMBL" id="KAJ7700085.1"/>
    </source>
</evidence>
<dbReference type="AlphaFoldDB" id="A0AAD7DVP6"/>
<gene>
    <name evidence="1" type="ORF">B0H17DRAFT_925979</name>
</gene>
<sequence length="116" mass="12693">PSPPLFSVTQNQLWQYRNESTIYPVTIVNTTLVDSVPPFQMVLGKQRAGAVTGGAWEWRGTMLRYTLGSSGNAGIFYTCPAADVKGIFMFLEPSPTPEGCHIVTLHSFSDRIQNAG</sequence>
<name>A0AAD7DVP6_MYCRO</name>
<protein>
    <submittedName>
        <fullName evidence="1">Uncharacterized protein</fullName>
    </submittedName>
</protein>
<feature type="non-terminal residue" evidence="1">
    <location>
        <position position="116"/>
    </location>
</feature>
<proteinExistence type="predicted"/>